<evidence type="ECO:0000313" key="7">
    <source>
        <dbReference type="Proteomes" id="UP001162905"/>
    </source>
</evidence>
<dbReference type="Gene3D" id="3.40.190.290">
    <property type="match status" value="1"/>
</dbReference>
<keyword evidence="7" id="KW-1185">Reference proteome</keyword>
<dbReference type="PANTHER" id="PTHR30537:SF1">
    <property type="entry name" value="HTH-TYPE TRANSCRIPTIONAL REGULATOR PGRR"/>
    <property type="match status" value="1"/>
</dbReference>
<dbReference type="SUPFAM" id="SSF46785">
    <property type="entry name" value="Winged helix' DNA-binding domain"/>
    <property type="match status" value="1"/>
</dbReference>
<reference evidence="6" key="1">
    <citation type="submission" date="2022-01" db="EMBL/GenBank/DDBJ databases">
        <title>Pseudomonas sp. nov. isolated from Antarctic regolith.</title>
        <authorList>
            <person name="Novakova D."/>
            <person name="Sedlar K."/>
        </authorList>
    </citation>
    <scope>NUCLEOTIDE SEQUENCE</scope>
    <source>
        <strain evidence="6">P2647</strain>
    </source>
</reference>
<organism evidence="6 7">
    <name type="scientific">Pseudomonas petrae</name>
    <dbReference type="NCBI Taxonomy" id="2912190"/>
    <lineage>
        <taxon>Bacteria</taxon>
        <taxon>Pseudomonadati</taxon>
        <taxon>Pseudomonadota</taxon>
        <taxon>Gammaproteobacteria</taxon>
        <taxon>Pseudomonadales</taxon>
        <taxon>Pseudomonadaceae</taxon>
        <taxon>Pseudomonas</taxon>
    </lineage>
</organism>
<feature type="domain" description="HTH lysR-type" evidence="5">
    <location>
        <begin position="1"/>
        <end position="61"/>
    </location>
</feature>
<dbReference type="InterPro" id="IPR000847">
    <property type="entry name" value="LysR_HTH_N"/>
</dbReference>
<protein>
    <submittedName>
        <fullName evidence="6">LysR family transcriptional regulator</fullName>
    </submittedName>
</protein>
<evidence type="ECO:0000256" key="3">
    <source>
        <dbReference type="ARBA" id="ARBA00023125"/>
    </source>
</evidence>
<sequence length="316" mass="34793">MEKTGLIELNAVVALAHHRSFRRAAAEIGLSPSAMSHKIATLEQRLGVRLFNRTTRSVSLSEAGEQFLARVRPALADISSAMEAINQFRDTPSGNLRINASEGAIQMIMTSVVAEFLRRYPDMRLEVVTSTALVDIVAEGFDGGIRMGESVPLDMIAVPCSPPLRFAVVGSPAYFSQRPFPKTPDDLSRHNCIRTRFASGALYRWEFVKRGQQQIIDVEGTLTLDSQHLIVDAALQGIGVICVNESSIAEHLKAGRLIRTLEDWTPAYPGLCLFYPANRHVPAGLRAFIDLVREMNDPRGLMPTLLNPASRMKVEG</sequence>
<dbReference type="InterPro" id="IPR036388">
    <property type="entry name" value="WH-like_DNA-bd_sf"/>
</dbReference>
<proteinExistence type="inferred from homology"/>
<dbReference type="InterPro" id="IPR058163">
    <property type="entry name" value="LysR-type_TF_proteobact-type"/>
</dbReference>
<evidence type="ECO:0000313" key="6">
    <source>
        <dbReference type="EMBL" id="MCF7541294.1"/>
    </source>
</evidence>
<evidence type="ECO:0000259" key="5">
    <source>
        <dbReference type="PROSITE" id="PS50931"/>
    </source>
</evidence>
<keyword evidence="2" id="KW-0805">Transcription regulation</keyword>
<dbReference type="Pfam" id="PF03466">
    <property type="entry name" value="LysR_substrate"/>
    <property type="match status" value="1"/>
</dbReference>
<dbReference type="EMBL" id="JAKJXH010000003">
    <property type="protein sequence ID" value="MCF7541294.1"/>
    <property type="molecule type" value="Genomic_DNA"/>
</dbReference>
<gene>
    <name evidence="6" type="ORF">L4G47_03545</name>
</gene>
<keyword evidence="3" id="KW-0238">DNA-binding</keyword>
<dbReference type="PROSITE" id="PS50931">
    <property type="entry name" value="HTH_LYSR"/>
    <property type="match status" value="1"/>
</dbReference>
<accession>A0ABS9I286</accession>
<comment type="similarity">
    <text evidence="1">Belongs to the LysR transcriptional regulatory family.</text>
</comment>
<dbReference type="InterPro" id="IPR036390">
    <property type="entry name" value="WH_DNA-bd_sf"/>
</dbReference>
<keyword evidence="4" id="KW-0804">Transcription</keyword>
<evidence type="ECO:0000256" key="2">
    <source>
        <dbReference type="ARBA" id="ARBA00023015"/>
    </source>
</evidence>
<evidence type="ECO:0000256" key="1">
    <source>
        <dbReference type="ARBA" id="ARBA00009437"/>
    </source>
</evidence>
<dbReference type="InterPro" id="IPR005119">
    <property type="entry name" value="LysR_subst-bd"/>
</dbReference>
<dbReference type="PRINTS" id="PR00039">
    <property type="entry name" value="HTHLYSR"/>
</dbReference>
<evidence type="ECO:0000256" key="4">
    <source>
        <dbReference type="ARBA" id="ARBA00023163"/>
    </source>
</evidence>
<dbReference type="Pfam" id="PF00126">
    <property type="entry name" value="HTH_1"/>
    <property type="match status" value="1"/>
</dbReference>
<comment type="caution">
    <text evidence="6">The sequence shown here is derived from an EMBL/GenBank/DDBJ whole genome shotgun (WGS) entry which is preliminary data.</text>
</comment>
<dbReference type="CDD" id="cd08474">
    <property type="entry name" value="PBP2_CrgA_like_5"/>
    <property type="match status" value="1"/>
</dbReference>
<dbReference type="SUPFAM" id="SSF53850">
    <property type="entry name" value="Periplasmic binding protein-like II"/>
    <property type="match status" value="1"/>
</dbReference>
<dbReference type="Gene3D" id="1.10.10.10">
    <property type="entry name" value="Winged helix-like DNA-binding domain superfamily/Winged helix DNA-binding domain"/>
    <property type="match status" value="1"/>
</dbReference>
<dbReference type="Proteomes" id="UP001162905">
    <property type="component" value="Unassembled WGS sequence"/>
</dbReference>
<dbReference type="RefSeq" id="WP_237250571.1">
    <property type="nucleotide sequence ID" value="NZ_JAKJXE010000016.1"/>
</dbReference>
<name>A0ABS9I286_9PSED</name>
<dbReference type="PANTHER" id="PTHR30537">
    <property type="entry name" value="HTH-TYPE TRANSCRIPTIONAL REGULATOR"/>
    <property type="match status" value="1"/>
</dbReference>